<dbReference type="NCBIfam" id="TIGR00905">
    <property type="entry name" value="2A0302"/>
    <property type="match status" value="1"/>
</dbReference>
<dbReference type="Proteomes" id="UP001524502">
    <property type="component" value="Unassembled WGS sequence"/>
</dbReference>
<proteinExistence type="inferred from homology"/>
<dbReference type="InterPro" id="IPR050367">
    <property type="entry name" value="APC_superfamily"/>
</dbReference>
<feature type="transmembrane region" description="Helical" evidence="9">
    <location>
        <begin position="279"/>
        <end position="312"/>
    </location>
</feature>
<keyword evidence="11" id="KW-1185">Reference proteome</keyword>
<dbReference type="InterPro" id="IPR004754">
    <property type="entry name" value="Amino_acid_antiprt"/>
</dbReference>
<evidence type="ECO:0000256" key="2">
    <source>
        <dbReference type="ARBA" id="ARBA00008220"/>
    </source>
</evidence>
<dbReference type="PANTHER" id="PTHR42770:SF4">
    <property type="entry name" value="ARGININE_ORNITHINE ANTIPORTER-RELATED"/>
    <property type="match status" value="1"/>
</dbReference>
<keyword evidence="8 9" id="KW-0472">Membrane</keyword>
<dbReference type="Pfam" id="PF13520">
    <property type="entry name" value="AA_permease_2"/>
    <property type="match status" value="1"/>
</dbReference>
<evidence type="ECO:0000256" key="6">
    <source>
        <dbReference type="ARBA" id="ARBA00022970"/>
    </source>
</evidence>
<evidence type="ECO:0000256" key="3">
    <source>
        <dbReference type="ARBA" id="ARBA00022448"/>
    </source>
</evidence>
<dbReference type="Gene3D" id="1.20.1740.10">
    <property type="entry name" value="Amino acid/polyamine transporter I"/>
    <property type="match status" value="1"/>
</dbReference>
<feature type="transmembrane region" description="Helical" evidence="9">
    <location>
        <begin position="12"/>
        <end position="30"/>
    </location>
</feature>
<evidence type="ECO:0000256" key="8">
    <source>
        <dbReference type="ARBA" id="ARBA00023136"/>
    </source>
</evidence>
<feature type="transmembrane region" description="Helical" evidence="9">
    <location>
        <begin position="235"/>
        <end position="259"/>
    </location>
</feature>
<comment type="similarity">
    <text evidence="2">Belongs to the amino acid-polyamine-organocation (APC) superfamily. Basic amino acid/polyamine antiporter (APA) (TC 2.A.3.2) family.</text>
</comment>
<feature type="transmembrane region" description="Helical" evidence="9">
    <location>
        <begin position="204"/>
        <end position="223"/>
    </location>
</feature>
<feature type="transmembrane region" description="Helical" evidence="9">
    <location>
        <begin position="358"/>
        <end position="378"/>
    </location>
</feature>
<comment type="subcellular location">
    <subcellularLocation>
        <location evidence="1">Cell membrane</location>
        <topology evidence="1">Multi-pass membrane protein</topology>
    </subcellularLocation>
</comment>
<feature type="transmembrane region" description="Helical" evidence="9">
    <location>
        <begin position="157"/>
        <end position="177"/>
    </location>
</feature>
<evidence type="ECO:0000256" key="7">
    <source>
        <dbReference type="ARBA" id="ARBA00022989"/>
    </source>
</evidence>
<reference evidence="10 11" key="1">
    <citation type="submission" date="2022-06" db="EMBL/GenBank/DDBJ databases">
        <title>Isolation of gut microbiota from human fecal samples.</title>
        <authorList>
            <person name="Pamer E.G."/>
            <person name="Barat B."/>
            <person name="Waligurski E."/>
            <person name="Medina S."/>
            <person name="Paddock L."/>
            <person name="Mostad J."/>
        </authorList>
    </citation>
    <scope>NUCLEOTIDE SEQUENCE [LARGE SCALE GENOMIC DNA]</scope>
    <source>
        <strain evidence="10 11">SL.3.17</strain>
    </source>
</reference>
<dbReference type="EMBL" id="JANFXK010000026">
    <property type="protein sequence ID" value="MCQ4638337.1"/>
    <property type="molecule type" value="Genomic_DNA"/>
</dbReference>
<evidence type="ECO:0000256" key="9">
    <source>
        <dbReference type="SAM" id="Phobius"/>
    </source>
</evidence>
<dbReference type="RefSeq" id="WP_256133538.1">
    <property type="nucleotide sequence ID" value="NZ_JANFXK010000026.1"/>
</dbReference>
<feature type="transmembrane region" description="Helical" evidence="9">
    <location>
        <begin position="87"/>
        <end position="108"/>
    </location>
</feature>
<feature type="transmembrane region" description="Helical" evidence="9">
    <location>
        <begin position="333"/>
        <end position="352"/>
    </location>
</feature>
<gene>
    <name evidence="10" type="ORF">NE619_16520</name>
</gene>
<keyword evidence="7 9" id="KW-1133">Transmembrane helix</keyword>
<keyword evidence="3" id="KW-0813">Transport</keyword>
<sequence>MGNSNEKGLGTLRLTMFGIGLILASGAFAIPGDFAAAGAYPLASLIGWGIAGIGMLSLCMCFFRLGIAKPELTSGLYTYAKEGFGEFIGFCSAWGYWISAILAQISFITMLFSSLGSFFPVFGEGNNVASIVTASIVVWLLALLVSRGINQAVTINVIVVIAKLLPILVLLVAIVFARSFDLSIFLSNFTGEGSGMNLLEQVKGTTFITVWIFIGIEGSVVISERAKNTKVAGRATIICFLCMLALYMMISILSMGVMPTEELAQLKTPSVAGVLEAVVGGWGATLVNVAVIVSIAGALFTYTILCVDSAYAPASKGCFPKFFAKVNRRGAPITSLLLSTVVIQIFLIIIYFNDSTYQVCYALSTSMIMFPYFLSGLYCLKITVKGETLTGITEGRTKVAVWIFAVIGAVYGAWMLYASGWQSVLASAVLFGPGILLYLYTQKQKGTKVLPKATDAVAVVVVIAAFVAAIILMTNGTIQLF</sequence>
<dbReference type="InterPro" id="IPR002293">
    <property type="entry name" value="AA/rel_permease1"/>
</dbReference>
<evidence type="ECO:0000256" key="4">
    <source>
        <dbReference type="ARBA" id="ARBA00022475"/>
    </source>
</evidence>
<keyword evidence="4" id="KW-1003">Cell membrane</keyword>
<comment type="caution">
    <text evidence="10">The sequence shown here is derived from an EMBL/GenBank/DDBJ whole genome shotgun (WGS) entry which is preliminary data.</text>
</comment>
<feature type="transmembrane region" description="Helical" evidence="9">
    <location>
        <begin position="423"/>
        <end position="441"/>
    </location>
</feature>
<feature type="transmembrane region" description="Helical" evidence="9">
    <location>
        <begin position="399"/>
        <end position="417"/>
    </location>
</feature>
<protein>
    <submittedName>
        <fullName evidence="10">Basic amino acid/polyamine antiporter</fullName>
    </submittedName>
</protein>
<evidence type="ECO:0000313" key="11">
    <source>
        <dbReference type="Proteomes" id="UP001524502"/>
    </source>
</evidence>
<organism evidence="10 11">
    <name type="scientific">Anaerovorax odorimutans</name>
    <dbReference type="NCBI Taxonomy" id="109327"/>
    <lineage>
        <taxon>Bacteria</taxon>
        <taxon>Bacillati</taxon>
        <taxon>Bacillota</taxon>
        <taxon>Clostridia</taxon>
        <taxon>Peptostreptococcales</taxon>
        <taxon>Anaerovoracaceae</taxon>
        <taxon>Anaerovorax</taxon>
    </lineage>
</organism>
<dbReference type="PANTHER" id="PTHR42770">
    <property type="entry name" value="AMINO ACID TRANSPORTER-RELATED"/>
    <property type="match status" value="1"/>
</dbReference>
<evidence type="ECO:0000256" key="5">
    <source>
        <dbReference type="ARBA" id="ARBA00022692"/>
    </source>
</evidence>
<evidence type="ECO:0000313" key="10">
    <source>
        <dbReference type="EMBL" id="MCQ4638337.1"/>
    </source>
</evidence>
<feature type="transmembrane region" description="Helical" evidence="9">
    <location>
        <begin position="453"/>
        <end position="473"/>
    </location>
</feature>
<keyword evidence="6" id="KW-0029">Amino-acid transport</keyword>
<dbReference type="PIRSF" id="PIRSF006060">
    <property type="entry name" value="AA_transporter"/>
    <property type="match status" value="1"/>
</dbReference>
<evidence type="ECO:0000256" key="1">
    <source>
        <dbReference type="ARBA" id="ARBA00004651"/>
    </source>
</evidence>
<name>A0ABT1RT28_9FIRM</name>
<feature type="transmembrane region" description="Helical" evidence="9">
    <location>
        <begin position="42"/>
        <end position="67"/>
    </location>
</feature>
<feature type="transmembrane region" description="Helical" evidence="9">
    <location>
        <begin position="128"/>
        <end position="145"/>
    </location>
</feature>
<accession>A0ABT1RT28</accession>
<keyword evidence="5 9" id="KW-0812">Transmembrane</keyword>